<sequence length="174" mass="19006">MSPNRREMEALIAPGRSEFLHSPPASAHDNLEQLAVWSDSGNGVSIDDTLFTTPSDSLFSGIDSVALPVLRETQGPLDPALVSAVDAPTCGCAVSPYMPDASSKNSNQQHLTSWTDTLLSINSKSLDLQRSMTEFSRRCQSLRDSSAYNTTICSTRTDNRASDQVHRAIKRSRY</sequence>
<organism evidence="1 2">
    <name type="scientific">Arthroderma otae (strain ATCC MYA-4605 / CBS 113480)</name>
    <name type="common">Microsporum canis</name>
    <dbReference type="NCBI Taxonomy" id="554155"/>
    <lineage>
        <taxon>Eukaryota</taxon>
        <taxon>Fungi</taxon>
        <taxon>Dikarya</taxon>
        <taxon>Ascomycota</taxon>
        <taxon>Pezizomycotina</taxon>
        <taxon>Eurotiomycetes</taxon>
        <taxon>Eurotiomycetidae</taxon>
        <taxon>Onygenales</taxon>
        <taxon>Arthrodermataceae</taxon>
        <taxon>Microsporum</taxon>
    </lineage>
</organism>
<accession>C5FX62</accession>
<evidence type="ECO:0000313" key="1">
    <source>
        <dbReference type="EMBL" id="EEQ34902.1"/>
    </source>
</evidence>
<keyword evidence="2" id="KW-1185">Reference proteome</keyword>
<dbReference type="GeneID" id="9228062"/>
<dbReference type="VEuPathDB" id="FungiDB:MCYG_07721"/>
<reference evidence="2" key="1">
    <citation type="journal article" date="2012" name="MBio">
        <title>Comparative genome analysis of Trichophyton rubrum and related dermatophytes reveals candidate genes involved in infection.</title>
        <authorList>
            <person name="Martinez D.A."/>
            <person name="Oliver B.G."/>
            <person name="Graeser Y."/>
            <person name="Goldberg J.M."/>
            <person name="Li W."/>
            <person name="Martinez-Rossi N.M."/>
            <person name="Monod M."/>
            <person name="Shelest E."/>
            <person name="Barton R.C."/>
            <person name="Birch E."/>
            <person name="Brakhage A.A."/>
            <person name="Chen Z."/>
            <person name="Gurr S.J."/>
            <person name="Heiman D."/>
            <person name="Heitman J."/>
            <person name="Kosti I."/>
            <person name="Rossi A."/>
            <person name="Saif S."/>
            <person name="Samalova M."/>
            <person name="Saunders C.W."/>
            <person name="Shea T."/>
            <person name="Summerbell R.C."/>
            <person name="Xu J."/>
            <person name="Young S."/>
            <person name="Zeng Q."/>
            <person name="Birren B.W."/>
            <person name="Cuomo C.A."/>
            <person name="White T.C."/>
        </authorList>
    </citation>
    <scope>NUCLEOTIDE SEQUENCE [LARGE SCALE GENOMIC DNA]</scope>
    <source>
        <strain evidence="2">ATCC MYA-4605 / CBS 113480</strain>
    </source>
</reference>
<evidence type="ECO:0000313" key="2">
    <source>
        <dbReference type="Proteomes" id="UP000002035"/>
    </source>
</evidence>
<dbReference type="EMBL" id="DS995707">
    <property type="protein sequence ID" value="EEQ34902.1"/>
    <property type="molecule type" value="Genomic_DNA"/>
</dbReference>
<dbReference type="Proteomes" id="UP000002035">
    <property type="component" value="Unassembled WGS sequence"/>
</dbReference>
<dbReference type="RefSeq" id="XP_002843938.1">
    <property type="nucleotide sequence ID" value="XM_002843892.1"/>
</dbReference>
<name>C5FX62_ARTOC</name>
<gene>
    <name evidence="1" type="ORF">MCYG_07721</name>
</gene>
<proteinExistence type="predicted"/>
<dbReference type="HOGENOM" id="CLU_1539657_0_0_1"/>
<dbReference type="AlphaFoldDB" id="C5FX62"/>
<protein>
    <submittedName>
        <fullName evidence="1">Uncharacterized protein</fullName>
    </submittedName>
</protein>